<dbReference type="InterPro" id="IPR001272">
    <property type="entry name" value="PEP_carboxykinase_ATP"/>
</dbReference>
<gene>
    <name evidence="8" type="ORF">PPL_11859</name>
</gene>
<keyword evidence="5" id="KW-0067">ATP-binding</keyword>
<dbReference type="AlphaFoldDB" id="D3BUN8"/>
<evidence type="ECO:0000256" key="4">
    <source>
        <dbReference type="ARBA" id="ARBA00022741"/>
    </source>
</evidence>
<dbReference type="Pfam" id="PF01293">
    <property type="entry name" value="PEPCK_ATP"/>
    <property type="match status" value="2"/>
</dbReference>
<comment type="catalytic activity">
    <reaction evidence="7">
        <text>oxaloacetate + ATP = phosphoenolpyruvate + ADP + CO2</text>
        <dbReference type="Rhea" id="RHEA:18617"/>
        <dbReference type="ChEBI" id="CHEBI:16452"/>
        <dbReference type="ChEBI" id="CHEBI:16526"/>
        <dbReference type="ChEBI" id="CHEBI:30616"/>
        <dbReference type="ChEBI" id="CHEBI:58702"/>
        <dbReference type="ChEBI" id="CHEBI:456216"/>
        <dbReference type="EC" id="4.1.1.49"/>
    </reaction>
</comment>
<dbReference type="PANTHER" id="PTHR30031:SF11">
    <property type="entry name" value="PHOSPHOENOLPYRUVATE CARBOXYKINASE (ATP)"/>
    <property type="match status" value="1"/>
</dbReference>
<keyword evidence="6" id="KW-0456">Lyase</keyword>
<reference evidence="8 9" key="1">
    <citation type="journal article" date="2011" name="Genome Res.">
        <title>Phylogeny-wide analysis of social amoeba genomes highlights ancient origins for complex intercellular communication.</title>
        <authorList>
            <person name="Heidel A.J."/>
            <person name="Lawal H.M."/>
            <person name="Felder M."/>
            <person name="Schilde C."/>
            <person name="Helps N.R."/>
            <person name="Tunggal B."/>
            <person name="Rivero F."/>
            <person name="John U."/>
            <person name="Schleicher M."/>
            <person name="Eichinger L."/>
            <person name="Platzer M."/>
            <person name="Noegel A.A."/>
            <person name="Schaap P."/>
            <person name="Gloeckner G."/>
        </authorList>
    </citation>
    <scope>NUCLEOTIDE SEQUENCE [LARGE SCALE GENOMIC DNA]</scope>
    <source>
        <strain evidence="9">ATCC 26659 / Pp 5 / PN500</strain>
    </source>
</reference>
<dbReference type="GO" id="GO:0004612">
    <property type="term" value="F:phosphoenolpyruvate carboxykinase (ATP) activity"/>
    <property type="evidence" value="ECO:0007669"/>
    <property type="project" value="UniProtKB-EC"/>
</dbReference>
<dbReference type="InterPro" id="IPR008210">
    <property type="entry name" value="PEP_carboxykinase_N"/>
</dbReference>
<protein>
    <recommendedName>
        <fullName evidence="3">phosphoenolpyruvate carboxykinase (ATP)</fullName>
        <ecNumber evidence="3">4.1.1.49</ecNumber>
    </recommendedName>
</protein>
<evidence type="ECO:0000256" key="6">
    <source>
        <dbReference type="ARBA" id="ARBA00023239"/>
    </source>
</evidence>
<comment type="pathway">
    <text evidence="1">Carbohydrate biosynthesis; gluconeogenesis.</text>
</comment>
<dbReference type="Gene3D" id="3.90.228.20">
    <property type="match status" value="1"/>
</dbReference>
<evidence type="ECO:0000313" key="9">
    <source>
        <dbReference type="Proteomes" id="UP000001396"/>
    </source>
</evidence>
<evidence type="ECO:0000256" key="1">
    <source>
        <dbReference type="ARBA" id="ARBA00004742"/>
    </source>
</evidence>
<dbReference type="InParanoid" id="D3BUN8"/>
<dbReference type="FunCoup" id="D3BUN8">
    <property type="interactions" value="30"/>
</dbReference>
<dbReference type="PANTHER" id="PTHR30031">
    <property type="entry name" value="PHOSPHOENOLPYRUVATE CARBOXYKINASE ATP"/>
    <property type="match status" value="1"/>
</dbReference>
<sequence>MFVVKRTSPLFSELINCGASASRRFYTPSSPLNSVYDSIRRKRERKGLVNIEKENESDTMVFPNERIGLDYALNWTLNSYAITPTQNAFRNPSAKLLFQYAEGTKEKSGALSCQVTDNKPVNYYLDQQVATLNQSASNVITIAQYKQLLAEVKNHISEADNIYVQDAAVGSHRACEGMVRVMTNCPQTALFLKHLLPNTPLPEVREFKHQITLYVAPNFKPADAAKLGLKDSAAAAGSFNVIDVKRGIAVIAGKQSSESIRRTLTAISSPYLHNERQGVAMSAADIFQTKDDKNILVFSADNYLLNKRFESGRVISQGSLWNKEGLFRLYDSISYPLESAAKQPLDLIEKFTNPKRVLSTVPIKSSANIYASPSSIVFLVRDSKGIIPAFAELTPEQAEKYFTSGFNGESFQPYFTPESITVSPQGKAELFKNLIQQNRTNVYIINPLSFQKDADVDKLISVISSGKVNKSTKSDIYKSLSPINLSETKVSEVDKNKVKEFETHFENFHSKLFNNNNQ</sequence>
<proteinExistence type="inferred from homology"/>
<dbReference type="EMBL" id="ADBJ01000060">
    <property type="protein sequence ID" value="EFA74826.1"/>
    <property type="molecule type" value="Genomic_DNA"/>
</dbReference>
<evidence type="ECO:0000256" key="5">
    <source>
        <dbReference type="ARBA" id="ARBA00022840"/>
    </source>
</evidence>
<dbReference type="GO" id="GO:0005524">
    <property type="term" value="F:ATP binding"/>
    <property type="evidence" value="ECO:0007669"/>
    <property type="project" value="UniProtKB-KW"/>
</dbReference>
<dbReference type="Gene3D" id="3.40.449.10">
    <property type="entry name" value="Phosphoenolpyruvate Carboxykinase, domain 1"/>
    <property type="match status" value="1"/>
</dbReference>
<dbReference type="UniPathway" id="UPA00138"/>
<comment type="caution">
    <text evidence="8">The sequence shown here is derived from an EMBL/GenBank/DDBJ whole genome shotgun (WGS) entry which is preliminary data.</text>
</comment>
<accession>D3BUN8</accession>
<dbReference type="GO" id="GO:0005829">
    <property type="term" value="C:cytosol"/>
    <property type="evidence" value="ECO:0007669"/>
    <property type="project" value="TreeGrafter"/>
</dbReference>
<evidence type="ECO:0000256" key="3">
    <source>
        <dbReference type="ARBA" id="ARBA00012363"/>
    </source>
</evidence>
<dbReference type="EC" id="4.1.1.49" evidence="3"/>
<dbReference type="RefSeq" id="XP_020426960.1">
    <property type="nucleotide sequence ID" value="XM_020582606.1"/>
</dbReference>
<dbReference type="STRING" id="670386.D3BUN8"/>
<evidence type="ECO:0000256" key="2">
    <source>
        <dbReference type="ARBA" id="ARBA00006052"/>
    </source>
</evidence>
<keyword evidence="9" id="KW-1185">Reference proteome</keyword>
<dbReference type="GeneID" id="31367327"/>
<evidence type="ECO:0000313" key="8">
    <source>
        <dbReference type="EMBL" id="EFA74826.1"/>
    </source>
</evidence>
<dbReference type="Proteomes" id="UP000001396">
    <property type="component" value="Unassembled WGS sequence"/>
</dbReference>
<dbReference type="InterPro" id="IPR013035">
    <property type="entry name" value="PEP_carboxykinase_C"/>
</dbReference>
<keyword evidence="4" id="KW-0547">Nucleotide-binding</keyword>
<dbReference type="OMA" id="LWKTPDR"/>
<dbReference type="SUPFAM" id="SSF53795">
    <property type="entry name" value="PEP carboxykinase-like"/>
    <property type="match status" value="1"/>
</dbReference>
<evidence type="ECO:0000256" key="7">
    <source>
        <dbReference type="ARBA" id="ARBA00047371"/>
    </source>
</evidence>
<name>D3BUN8_HETP5</name>
<dbReference type="SUPFAM" id="SSF68923">
    <property type="entry name" value="PEP carboxykinase N-terminal domain"/>
    <property type="match status" value="1"/>
</dbReference>
<comment type="similarity">
    <text evidence="2">Belongs to the phosphoenolpyruvate carboxykinase (ATP) family.</text>
</comment>
<dbReference type="GO" id="GO:0006094">
    <property type="term" value="P:gluconeogenesis"/>
    <property type="evidence" value="ECO:0007669"/>
    <property type="project" value="UniProtKB-UniPathway"/>
</dbReference>
<organism evidence="8 9">
    <name type="scientific">Heterostelium pallidum (strain ATCC 26659 / Pp 5 / PN500)</name>
    <name type="common">Cellular slime mold</name>
    <name type="synonym">Polysphondylium pallidum</name>
    <dbReference type="NCBI Taxonomy" id="670386"/>
    <lineage>
        <taxon>Eukaryota</taxon>
        <taxon>Amoebozoa</taxon>
        <taxon>Evosea</taxon>
        <taxon>Eumycetozoa</taxon>
        <taxon>Dictyostelia</taxon>
        <taxon>Acytosteliales</taxon>
        <taxon>Acytosteliaceae</taxon>
        <taxon>Heterostelium</taxon>
    </lineage>
</organism>